<evidence type="ECO:0000313" key="1">
    <source>
        <dbReference type="EMBL" id="MFD3000388.1"/>
    </source>
</evidence>
<protein>
    <submittedName>
        <fullName evidence="1">Uncharacterized protein</fullName>
    </submittedName>
</protein>
<comment type="caution">
    <text evidence="1">The sequence shown here is derived from an EMBL/GenBank/DDBJ whole genome shotgun (WGS) entry which is preliminary data.</text>
</comment>
<evidence type="ECO:0000313" key="2">
    <source>
        <dbReference type="Proteomes" id="UP001597641"/>
    </source>
</evidence>
<dbReference type="Proteomes" id="UP001597641">
    <property type="component" value="Unassembled WGS sequence"/>
</dbReference>
<organism evidence="1 2">
    <name type="scientific">Pontibacter toksunensis</name>
    <dbReference type="NCBI Taxonomy" id="1332631"/>
    <lineage>
        <taxon>Bacteria</taxon>
        <taxon>Pseudomonadati</taxon>
        <taxon>Bacteroidota</taxon>
        <taxon>Cytophagia</taxon>
        <taxon>Cytophagales</taxon>
        <taxon>Hymenobacteraceae</taxon>
        <taxon>Pontibacter</taxon>
    </lineage>
</organism>
<dbReference type="EMBL" id="JBHUOX010000005">
    <property type="protein sequence ID" value="MFD3000388.1"/>
    <property type="molecule type" value="Genomic_DNA"/>
</dbReference>
<keyword evidence="2" id="KW-1185">Reference proteome</keyword>
<gene>
    <name evidence="1" type="ORF">ACFS7Z_08465</name>
</gene>
<reference evidence="2" key="1">
    <citation type="journal article" date="2019" name="Int. J. Syst. Evol. Microbiol.">
        <title>The Global Catalogue of Microorganisms (GCM) 10K type strain sequencing project: providing services to taxonomists for standard genome sequencing and annotation.</title>
        <authorList>
            <consortium name="The Broad Institute Genomics Platform"/>
            <consortium name="The Broad Institute Genome Sequencing Center for Infectious Disease"/>
            <person name="Wu L."/>
            <person name="Ma J."/>
        </authorList>
    </citation>
    <scope>NUCLEOTIDE SEQUENCE [LARGE SCALE GENOMIC DNA]</scope>
    <source>
        <strain evidence="2">KCTC 23984</strain>
    </source>
</reference>
<sequence length="144" mass="16868">MQYHNADKMGYFPDSDSKDFDSIKFEPAIRNNLYFFTKRQMVEEAIEDNCFLIVGTRGRKKKVDFYLWSSFRIDTVKKDENRYNAYGTGFNFEQPILLNELPGFNEFKSACANFVTFQNVSKHQFSKLLIKFAENASSAYAKRS</sequence>
<name>A0ABW6BTD7_9BACT</name>
<proteinExistence type="predicted"/>
<accession>A0ABW6BTD7</accession>